<protein>
    <recommendedName>
        <fullName evidence="3">F-box domain-containing protein</fullName>
    </recommendedName>
</protein>
<comment type="caution">
    <text evidence="1">The sequence shown here is derived from an EMBL/GenBank/DDBJ whole genome shotgun (WGS) entry which is preliminary data.</text>
</comment>
<name>A0A426YMZ5_ENSVE</name>
<evidence type="ECO:0008006" key="3">
    <source>
        <dbReference type="Google" id="ProtNLM"/>
    </source>
</evidence>
<evidence type="ECO:0000313" key="1">
    <source>
        <dbReference type="EMBL" id="RRT53080.1"/>
    </source>
</evidence>
<reference evidence="1 2" key="1">
    <citation type="journal article" date="2014" name="Agronomy (Basel)">
        <title>A Draft Genome Sequence for Ensete ventricosum, the Drought-Tolerant Tree Against Hunger.</title>
        <authorList>
            <person name="Harrison J."/>
            <person name="Moore K.A."/>
            <person name="Paszkiewicz K."/>
            <person name="Jones T."/>
            <person name="Grant M."/>
            <person name="Ambacheew D."/>
            <person name="Muzemil S."/>
            <person name="Studholme D.J."/>
        </authorList>
    </citation>
    <scope>NUCLEOTIDE SEQUENCE [LARGE SCALE GENOMIC DNA]</scope>
</reference>
<gene>
    <name evidence="1" type="ORF">B296_00038451</name>
</gene>
<sequence>MGAKQAKVTSKEREDCESADWSSLEPGLLELIAEQLVADTANHVRFGAVCKAWYVAAGANQRRRSHPRVGSLSSLSARGRARSRFQRLMDTAAVEQLPDKKENSFAVGCLARSYGVRQLRSRHQRRWRRRRYRERGSFHVTIGKCSINGSFSSPSTLGWRIESESSSTWGRVFGRRKWLTQPREVCRWKWKLIDLTSSRSLCWRRVQLNRGEDPKPYEPLMVLTSLCLPSARGTRTTLLEIQGLITFINK</sequence>
<organism evidence="1 2">
    <name type="scientific">Ensete ventricosum</name>
    <name type="common">Abyssinian banana</name>
    <name type="synonym">Musa ensete</name>
    <dbReference type="NCBI Taxonomy" id="4639"/>
    <lineage>
        <taxon>Eukaryota</taxon>
        <taxon>Viridiplantae</taxon>
        <taxon>Streptophyta</taxon>
        <taxon>Embryophyta</taxon>
        <taxon>Tracheophyta</taxon>
        <taxon>Spermatophyta</taxon>
        <taxon>Magnoliopsida</taxon>
        <taxon>Liliopsida</taxon>
        <taxon>Zingiberales</taxon>
        <taxon>Musaceae</taxon>
        <taxon>Ensete</taxon>
    </lineage>
</organism>
<dbReference type="EMBL" id="AMZH03011318">
    <property type="protein sequence ID" value="RRT53080.1"/>
    <property type="molecule type" value="Genomic_DNA"/>
</dbReference>
<dbReference type="AlphaFoldDB" id="A0A426YMZ5"/>
<proteinExistence type="predicted"/>
<dbReference type="Proteomes" id="UP000287651">
    <property type="component" value="Unassembled WGS sequence"/>
</dbReference>
<accession>A0A426YMZ5</accession>
<evidence type="ECO:0000313" key="2">
    <source>
        <dbReference type="Proteomes" id="UP000287651"/>
    </source>
</evidence>